<dbReference type="PROSITE" id="PS51257">
    <property type="entry name" value="PROKAR_LIPOPROTEIN"/>
    <property type="match status" value="1"/>
</dbReference>
<organism evidence="2 3">
    <name type="scientific">Arundinibacter roseus</name>
    <dbReference type="NCBI Taxonomy" id="2070510"/>
    <lineage>
        <taxon>Bacteria</taxon>
        <taxon>Pseudomonadati</taxon>
        <taxon>Bacteroidota</taxon>
        <taxon>Cytophagia</taxon>
        <taxon>Cytophagales</taxon>
        <taxon>Spirosomataceae</taxon>
        <taxon>Arundinibacter</taxon>
    </lineage>
</organism>
<sequence>MKLKTGLSSLLIFVAMACNQEAEQVASLEKEVLAIHDEVMPQMTDIMKLKRQLSTKINELDSLQQEGVSSTTFAEQRLKALDLSRNLILADSLMMQWMYTYRGDSAKALPAKDALGYFQSEKEKISEVKLKTDQSVQAAKEFLK</sequence>
<dbReference type="EMBL" id="SMJU01000002">
    <property type="protein sequence ID" value="TDB68204.1"/>
    <property type="molecule type" value="Genomic_DNA"/>
</dbReference>
<dbReference type="OrthoDB" id="1436925at2"/>
<reference evidence="2 3" key="1">
    <citation type="submission" date="2019-02" db="EMBL/GenBank/DDBJ databases">
        <title>Arundinibacter roseus gen. nov., sp. nov., a new member of the family Cytophagaceae.</title>
        <authorList>
            <person name="Szuroczki S."/>
            <person name="Khayer B."/>
            <person name="Sproer C."/>
            <person name="Toumi M."/>
            <person name="Szabo A."/>
            <person name="Felfoldi T."/>
            <person name="Schumann P."/>
            <person name="Toth E."/>
        </authorList>
    </citation>
    <scope>NUCLEOTIDE SEQUENCE [LARGE SCALE GENOMIC DNA]</scope>
    <source>
        <strain evidence="2 3">DMA-k-7a</strain>
    </source>
</reference>
<keyword evidence="3" id="KW-1185">Reference proteome</keyword>
<dbReference type="AlphaFoldDB" id="A0A4R4KIX4"/>
<evidence type="ECO:0000256" key="1">
    <source>
        <dbReference type="SAM" id="SignalP"/>
    </source>
</evidence>
<accession>A0A4R4KIX4</accession>
<dbReference type="RefSeq" id="WP_132114947.1">
    <property type="nucleotide sequence ID" value="NZ_SMJU01000002.1"/>
</dbReference>
<dbReference type="Proteomes" id="UP000295706">
    <property type="component" value="Unassembled WGS sequence"/>
</dbReference>
<proteinExistence type="predicted"/>
<keyword evidence="1" id="KW-0732">Signal</keyword>
<feature type="chain" id="PRO_5020846754" evidence="1">
    <location>
        <begin position="18"/>
        <end position="144"/>
    </location>
</feature>
<protein>
    <submittedName>
        <fullName evidence="2">Viral A-type inclusion protein</fullName>
    </submittedName>
</protein>
<comment type="caution">
    <text evidence="2">The sequence shown here is derived from an EMBL/GenBank/DDBJ whole genome shotgun (WGS) entry which is preliminary data.</text>
</comment>
<feature type="signal peptide" evidence="1">
    <location>
        <begin position="1"/>
        <end position="17"/>
    </location>
</feature>
<name>A0A4R4KIX4_9BACT</name>
<evidence type="ECO:0000313" key="2">
    <source>
        <dbReference type="EMBL" id="TDB68204.1"/>
    </source>
</evidence>
<gene>
    <name evidence="2" type="ORF">EZE20_04585</name>
</gene>
<evidence type="ECO:0000313" key="3">
    <source>
        <dbReference type="Proteomes" id="UP000295706"/>
    </source>
</evidence>